<dbReference type="EMBL" id="JBBMFA010000101">
    <property type="protein sequence ID" value="MEQ2521107.1"/>
    <property type="molecule type" value="Genomic_DNA"/>
</dbReference>
<dbReference type="Proteomes" id="UP001477672">
    <property type="component" value="Unassembled WGS sequence"/>
</dbReference>
<sequence length="142" mass="16384">MMTYFEQELRKIVGGEHPDATFVGRACYVRLNDMTRAKIQFIACGVSSHYDALRLTILNRTEGDVDNLVLHFKDILGSKQVGNPNFRNGISPYIWDDGGKMEWYVYHPNARDFQKLSDAVSDYLEVFQEQAQTADPQWQQTM</sequence>
<gene>
    <name evidence="1" type="ORF">WMO24_11805</name>
</gene>
<name>A0ABV1GGY4_9FIRM</name>
<proteinExistence type="predicted"/>
<protein>
    <submittedName>
        <fullName evidence="1">Uncharacterized protein</fullName>
    </submittedName>
</protein>
<comment type="caution">
    <text evidence="1">The sequence shown here is derived from an EMBL/GenBank/DDBJ whole genome shotgun (WGS) entry which is preliminary data.</text>
</comment>
<organism evidence="1 2">
    <name type="scientific">Ruthenibacterium intestinale</name>
    <dbReference type="NCBI Taxonomy" id="3133163"/>
    <lineage>
        <taxon>Bacteria</taxon>
        <taxon>Bacillati</taxon>
        <taxon>Bacillota</taxon>
        <taxon>Clostridia</taxon>
        <taxon>Eubacteriales</taxon>
        <taxon>Oscillospiraceae</taxon>
        <taxon>Ruthenibacterium</taxon>
    </lineage>
</organism>
<reference evidence="1 2" key="1">
    <citation type="submission" date="2024-03" db="EMBL/GenBank/DDBJ databases">
        <title>Human intestinal bacterial collection.</title>
        <authorList>
            <person name="Pauvert C."/>
            <person name="Hitch T.C.A."/>
            <person name="Clavel T."/>
        </authorList>
    </citation>
    <scope>NUCLEOTIDE SEQUENCE [LARGE SCALE GENOMIC DNA]</scope>
    <source>
        <strain evidence="1 2">CLA-JM-H11</strain>
    </source>
</reference>
<dbReference type="RefSeq" id="WP_349216640.1">
    <property type="nucleotide sequence ID" value="NZ_JBBMFA010000101.1"/>
</dbReference>
<evidence type="ECO:0000313" key="1">
    <source>
        <dbReference type="EMBL" id="MEQ2521107.1"/>
    </source>
</evidence>
<keyword evidence="2" id="KW-1185">Reference proteome</keyword>
<accession>A0ABV1GGY4</accession>
<evidence type="ECO:0000313" key="2">
    <source>
        <dbReference type="Proteomes" id="UP001477672"/>
    </source>
</evidence>